<sequence>MLSTIEDTGYGVDRGGDFDVAERGELFGVDRVYIFERSSLSLLDQLHSDDLCTGEKDNQAVFFLMFLHFILQV</sequence>
<name>A0A8X6NTS3_NEPPI</name>
<organism evidence="1 2">
    <name type="scientific">Nephila pilipes</name>
    <name type="common">Giant wood spider</name>
    <name type="synonym">Nephila maculata</name>
    <dbReference type="NCBI Taxonomy" id="299642"/>
    <lineage>
        <taxon>Eukaryota</taxon>
        <taxon>Metazoa</taxon>
        <taxon>Ecdysozoa</taxon>
        <taxon>Arthropoda</taxon>
        <taxon>Chelicerata</taxon>
        <taxon>Arachnida</taxon>
        <taxon>Araneae</taxon>
        <taxon>Araneomorphae</taxon>
        <taxon>Entelegynae</taxon>
        <taxon>Araneoidea</taxon>
        <taxon>Nephilidae</taxon>
        <taxon>Nephila</taxon>
    </lineage>
</organism>
<keyword evidence="2" id="KW-1185">Reference proteome</keyword>
<protein>
    <submittedName>
        <fullName evidence="1">Uncharacterized protein</fullName>
    </submittedName>
</protein>
<comment type="caution">
    <text evidence="1">The sequence shown here is derived from an EMBL/GenBank/DDBJ whole genome shotgun (WGS) entry which is preliminary data.</text>
</comment>
<proteinExistence type="predicted"/>
<reference evidence="1" key="1">
    <citation type="submission" date="2020-08" db="EMBL/GenBank/DDBJ databases">
        <title>Multicomponent nature underlies the extraordinary mechanical properties of spider dragline silk.</title>
        <authorList>
            <person name="Kono N."/>
            <person name="Nakamura H."/>
            <person name="Mori M."/>
            <person name="Yoshida Y."/>
            <person name="Ohtoshi R."/>
            <person name="Malay A.D."/>
            <person name="Moran D.A.P."/>
            <person name="Tomita M."/>
            <person name="Numata K."/>
            <person name="Arakawa K."/>
        </authorList>
    </citation>
    <scope>NUCLEOTIDE SEQUENCE</scope>
</reference>
<evidence type="ECO:0000313" key="1">
    <source>
        <dbReference type="EMBL" id="GFT34424.1"/>
    </source>
</evidence>
<evidence type="ECO:0000313" key="2">
    <source>
        <dbReference type="Proteomes" id="UP000887013"/>
    </source>
</evidence>
<dbReference type="AlphaFoldDB" id="A0A8X6NTS3"/>
<dbReference type="Proteomes" id="UP000887013">
    <property type="component" value="Unassembled WGS sequence"/>
</dbReference>
<gene>
    <name evidence="1" type="ORF">NPIL_177721</name>
</gene>
<accession>A0A8X6NTS3</accession>
<dbReference type="EMBL" id="BMAW01108513">
    <property type="protein sequence ID" value="GFT34424.1"/>
    <property type="molecule type" value="Genomic_DNA"/>
</dbReference>